<reference evidence="5" key="2">
    <citation type="submission" date="2019-04" db="EMBL/GenBank/DDBJ databases">
        <title>Unravelling the molecular evolution of spider venoms.</title>
        <authorList>
            <person name="Pineda S."/>
        </authorList>
    </citation>
    <scope>NUCLEOTIDE SEQUENCE</scope>
</reference>
<feature type="signal peptide" evidence="4">
    <location>
        <begin position="1"/>
        <end position="16"/>
    </location>
</feature>
<feature type="chain" id="PRO_5019799486" evidence="4">
    <location>
        <begin position="17"/>
        <end position="92"/>
    </location>
</feature>
<protein>
    <submittedName>
        <fullName evidence="5">U41-Austrotoxin-Ht1a_1</fullName>
    </submittedName>
</protein>
<evidence type="ECO:0000256" key="3">
    <source>
        <dbReference type="ARBA" id="ARBA00023157"/>
    </source>
</evidence>
<reference evidence="5" key="1">
    <citation type="submission" date="2017-03" db="EMBL/GenBank/DDBJ databases">
        <authorList>
            <person name="QRISCLOUD D."/>
        </authorList>
    </citation>
    <scope>NUCLEOTIDE SEQUENCE</scope>
</reference>
<dbReference type="GO" id="GO:0005576">
    <property type="term" value="C:extracellular region"/>
    <property type="evidence" value="ECO:0007669"/>
    <property type="project" value="UniProtKB-SubCell"/>
</dbReference>
<keyword evidence="2" id="KW-0964">Secreted</keyword>
<dbReference type="GO" id="GO:0008200">
    <property type="term" value="F:ion channel inhibitor activity"/>
    <property type="evidence" value="ECO:0007669"/>
    <property type="project" value="InterPro"/>
</dbReference>
<dbReference type="Pfam" id="PF02819">
    <property type="entry name" value="Toxin_9"/>
    <property type="match status" value="1"/>
</dbReference>
<accession>A0A482Z9C7</accession>
<dbReference type="AlphaFoldDB" id="A0A482Z9C7"/>
<sequence>MKVIACILLVASVAYANMVDENDNSYEIRQGQMEMPDSVEDGAQMRTCIDDSKSCKIGQTCCRKCSRCTCDIRLKNCKCVDRTEFLKHLGKC</sequence>
<comment type="subcellular location">
    <subcellularLocation>
        <location evidence="1">Secreted</location>
    </subcellularLocation>
</comment>
<keyword evidence="4" id="KW-0732">Signal</keyword>
<dbReference type="InterPro" id="IPR004169">
    <property type="entry name" value="Spidertoxin"/>
</dbReference>
<name>A0A482Z9C7_9ARAC</name>
<evidence type="ECO:0000313" key="5">
    <source>
        <dbReference type="EMBL" id="SMD29245.1"/>
    </source>
</evidence>
<proteinExistence type="predicted"/>
<evidence type="ECO:0000256" key="1">
    <source>
        <dbReference type="ARBA" id="ARBA00004613"/>
    </source>
</evidence>
<evidence type="ECO:0000256" key="2">
    <source>
        <dbReference type="ARBA" id="ARBA00022525"/>
    </source>
</evidence>
<keyword evidence="3" id="KW-1015">Disulfide bond</keyword>
<evidence type="ECO:0000256" key="4">
    <source>
        <dbReference type="SAM" id="SignalP"/>
    </source>
</evidence>
<dbReference type="EMBL" id="HAGM01000159">
    <property type="protein sequence ID" value="SMD29245.1"/>
    <property type="molecule type" value="Transcribed_RNA"/>
</dbReference>
<organism evidence="5">
    <name type="scientific">Hickmania troglodytes</name>
    <dbReference type="NCBI Taxonomy" id="489260"/>
    <lineage>
        <taxon>Eukaryota</taxon>
        <taxon>Metazoa</taxon>
        <taxon>Ecdysozoa</taxon>
        <taxon>Arthropoda</taxon>
        <taxon>Chelicerata</taxon>
        <taxon>Arachnida</taxon>
        <taxon>Araneae</taxon>
        <taxon>Araneomorphae</taxon>
        <taxon>Austrochilidae</taxon>
        <taxon>Hickmania</taxon>
    </lineage>
</organism>